<evidence type="ECO:0000313" key="1">
    <source>
        <dbReference type="EMBL" id="GEP10540.1"/>
    </source>
</evidence>
<evidence type="ECO:0000313" key="2">
    <source>
        <dbReference type="Proteomes" id="UP000321750"/>
    </source>
</evidence>
<reference evidence="1 2" key="1">
    <citation type="submission" date="2019-07" db="EMBL/GenBank/DDBJ databases">
        <title>Whole genome shotgun sequence of Methylobacterium gnaphalii NBRC 107716.</title>
        <authorList>
            <person name="Hosoyama A."/>
            <person name="Uohara A."/>
            <person name="Ohji S."/>
            <person name="Ichikawa N."/>
        </authorList>
    </citation>
    <scope>NUCLEOTIDE SEQUENCE [LARGE SCALE GENOMIC DNA]</scope>
    <source>
        <strain evidence="1 2">NBRC 107716</strain>
    </source>
</reference>
<protein>
    <submittedName>
        <fullName evidence="1">Uncharacterized protein</fullName>
    </submittedName>
</protein>
<keyword evidence="2" id="KW-1185">Reference proteome</keyword>
<gene>
    <name evidence="1" type="ORF">MGN01_23850</name>
</gene>
<organism evidence="1 2">
    <name type="scientific">Methylobacterium gnaphalii</name>
    <dbReference type="NCBI Taxonomy" id="1010610"/>
    <lineage>
        <taxon>Bacteria</taxon>
        <taxon>Pseudomonadati</taxon>
        <taxon>Pseudomonadota</taxon>
        <taxon>Alphaproteobacteria</taxon>
        <taxon>Hyphomicrobiales</taxon>
        <taxon>Methylobacteriaceae</taxon>
        <taxon>Methylobacterium</taxon>
    </lineage>
</organism>
<comment type="caution">
    <text evidence="1">The sequence shown here is derived from an EMBL/GenBank/DDBJ whole genome shotgun (WGS) entry which is preliminary data.</text>
</comment>
<dbReference type="Proteomes" id="UP000321750">
    <property type="component" value="Unassembled WGS sequence"/>
</dbReference>
<dbReference type="AlphaFoldDB" id="A0A512JKS2"/>
<dbReference type="EMBL" id="BJZV01000012">
    <property type="protein sequence ID" value="GEP10540.1"/>
    <property type="molecule type" value="Genomic_DNA"/>
</dbReference>
<sequence length="71" mass="7727">MVGHGEIEDLSGAGGKECQEAWLILRQSLAHALGEHAPQEAEAPERCRRDSACERRLARIKPPAGLGKRVL</sequence>
<proteinExistence type="predicted"/>
<name>A0A512JKS2_9HYPH</name>
<accession>A0A512JKS2</accession>